<evidence type="ECO:0000313" key="1">
    <source>
        <dbReference type="EMBL" id="OAM91259.1"/>
    </source>
</evidence>
<name>A0A178IPU5_9BACT</name>
<reference evidence="1 2" key="1">
    <citation type="submission" date="2016-01" db="EMBL/GenBank/DDBJ databases">
        <title>High potential of lignocellulose degradation of a new Verrucomicrobia species.</title>
        <authorList>
            <person name="Wang Y."/>
            <person name="Shi Y."/>
            <person name="Qiu Z."/>
            <person name="Liu S."/>
            <person name="Yang H."/>
        </authorList>
    </citation>
    <scope>NUCLEOTIDE SEQUENCE [LARGE SCALE GENOMIC DNA]</scope>
    <source>
        <strain evidence="1 2">TSB47</strain>
    </source>
</reference>
<gene>
    <name evidence="1" type="ORF">AW736_04110</name>
</gene>
<dbReference type="Proteomes" id="UP000078486">
    <property type="component" value="Unassembled WGS sequence"/>
</dbReference>
<evidence type="ECO:0008006" key="3">
    <source>
        <dbReference type="Google" id="ProtNLM"/>
    </source>
</evidence>
<dbReference type="OrthoDB" id="199865at2"/>
<dbReference type="RefSeq" id="WP_068768975.1">
    <property type="nucleotide sequence ID" value="NZ_CP109796.1"/>
</dbReference>
<comment type="caution">
    <text evidence="1">The sequence shown here is derived from an EMBL/GenBank/DDBJ whole genome shotgun (WGS) entry which is preliminary data.</text>
</comment>
<dbReference type="STRING" id="1184151.AW736_04110"/>
<protein>
    <recommendedName>
        <fullName evidence="3">DUF4238 domain-containing protein</fullName>
    </recommendedName>
</protein>
<dbReference type="Pfam" id="PF14022">
    <property type="entry name" value="DUF4238"/>
    <property type="match status" value="1"/>
</dbReference>
<organism evidence="1 2">
    <name type="scientific">Termitidicoccus mucosus</name>
    <dbReference type="NCBI Taxonomy" id="1184151"/>
    <lineage>
        <taxon>Bacteria</taxon>
        <taxon>Pseudomonadati</taxon>
        <taxon>Verrucomicrobiota</taxon>
        <taxon>Opitutia</taxon>
        <taxon>Opitutales</taxon>
        <taxon>Opitutaceae</taxon>
        <taxon>Termitidicoccus</taxon>
    </lineage>
</organism>
<dbReference type="EMBL" id="LRRQ01000032">
    <property type="protein sequence ID" value="OAM91259.1"/>
    <property type="molecule type" value="Genomic_DNA"/>
</dbReference>
<evidence type="ECO:0000313" key="2">
    <source>
        <dbReference type="Proteomes" id="UP000078486"/>
    </source>
</evidence>
<dbReference type="AlphaFoldDB" id="A0A178IPU5"/>
<sequence>MPAEQPRKHHYLPQFYLKGFADKDGRLWQYAREDGKLVMVNVTKAGAEKDYHRLDVQDPKVDQFGAEKIMAEIEGTQAKVLRAVLVNPAAAEEHRVELLGLTQFMFYRVPKVRDMLVNATEATLVASTKVMEKNKAFDDMPEELKRHPGGRSLTEAFRIKPKNWYVVWQMLRLGTDRKLYELLYRRNLSVLVAKGFRRFITGDAAVAIYDRKHGSTPWKAAGFASATTEFSFPLSSNLLLLVSHESSPGVFNLNDDEVRDFNRRTIVWSERFLFAECFDSLTLHDIVVLSGRRAGFSTQNIEAVDGIYTINQMKPVHPALVAVDG</sequence>
<dbReference type="InterPro" id="IPR025332">
    <property type="entry name" value="DUF4238"/>
</dbReference>
<proteinExistence type="predicted"/>
<keyword evidence="2" id="KW-1185">Reference proteome</keyword>
<accession>A0A178IPU5</accession>